<evidence type="ECO:0000313" key="2">
    <source>
        <dbReference type="Proteomes" id="UP001164746"/>
    </source>
</evidence>
<reference evidence="1" key="1">
    <citation type="submission" date="2022-11" db="EMBL/GenBank/DDBJ databases">
        <title>Centuries of genome instability and evolution in soft-shell clam transmissible cancer (bioRxiv).</title>
        <authorList>
            <person name="Hart S.F.M."/>
            <person name="Yonemitsu M.A."/>
            <person name="Giersch R.M."/>
            <person name="Beal B.F."/>
            <person name="Arriagada G."/>
            <person name="Davis B.W."/>
            <person name="Ostrander E.A."/>
            <person name="Goff S.P."/>
            <person name="Metzger M.J."/>
        </authorList>
    </citation>
    <scope>NUCLEOTIDE SEQUENCE</scope>
    <source>
        <strain evidence="1">MELC-2E11</strain>
        <tissue evidence="1">Siphon/mantle</tissue>
    </source>
</reference>
<gene>
    <name evidence="1" type="ORF">MAR_036257</name>
</gene>
<evidence type="ECO:0000313" key="1">
    <source>
        <dbReference type="EMBL" id="WAR11181.1"/>
    </source>
</evidence>
<dbReference type="EMBL" id="CP111018">
    <property type="protein sequence ID" value="WAR11181.1"/>
    <property type="molecule type" value="Genomic_DNA"/>
</dbReference>
<name>A0ABY7ER27_MYAAR</name>
<organism evidence="1 2">
    <name type="scientific">Mya arenaria</name>
    <name type="common">Soft-shell clam</name>
    <dbReference type="NCBI Taxonomy" id="6604"/>
    <lineage>
        <taxon>Eukaryota</taxon>
        <taxon>Metazoa</taxon>
        <taxon>Spiralia</taxon>
        <taxon>Lophotrochozoa</taxon>
        <taxon>Mollusca</taxon>
        <taxon>Bivalvia</taxon>
        <taxon>Autobranchia</taxon>
        <taxon>Heteroconchia</taxon>
        <taxon>Euheterodonta</taxon>
        <taxon>Imparidentia</taxon>
        <taxon>Neoheterodontei</taxon>
        <taxon>Myida</taxon>
        <taxon>Myoidea</taxon>
        <taxon>Myidae</taxon>
        <taxon>Mya</taxon>
    </lineage>
</organism>
<dbReference type="PANTHER" id="PTHR35083:SF1">
    <property type="entry name" value="RGD1565685 PROTEIN"/>
    <property type="match status" value="1"/>
</dbReference>
<accession>A0ABY7ER27</accession>
<proteinExistence type="predicted"/>
<keyword evidence="2" id="KW-1185">Reference proteome</keyword>
<dbReference type="Pfam" id="PF15112">
    <property type="entry name" value="DUF4559"/>
    <property type="match status" value="1"/>
</dbReference>
<dbReference type="PANTHER" id="PTHR35083">
    <property type="entry name" value="RGD1565685 PROTEIN"/>
    <property type="match status" value="1"/>
</dbReference>
<protein>
    <submittedName>
        <fullName evidence="1">Uncharacterized protein</fullName>
    </submittedName>
</protein>
<dbReference type="Proteomes" id="UP001164746">
    <property type="component" value="Chromosome 7"/>
</dbReference>
<sequence>MICFHEINMGVFDSHEAKNWLKQWLAVFTTWTAILPSVKIEAQQLHTYLLRLAANQSPCSLNHGKVTNKSQIGCRFHEIFRDEILLQHKQQPSWRNAPTDTWHNDEFAIAKLFMQPSGYDDKTSFEQVDFNGIAAFIFNCGRFSATTEALSDQTVKYCEIKSSERTTVE</sequence>
<dbReference type="InterPro" id="IPR027897">
    <property type="entry name" value="DUF4559"/>
</dbReference>